<organism evidence="1">
    <name type="scientific">Cacao swollen shoot virus</name>
    <dbReference type="NCBI Taxonomy" id="31559"/>
    <lineage>
        <taxon>Viruses</taxon>
        <taxon>Riboviria</taxon>
        <taxon>Pararnavirae</taxon>
        <taxon>Artverviricota</taxon>
        <taxon>Revtraviricetes</taxon>
        <taxon>Ortervirales</taxon>
        <taxon>Caulimoviridae</taxon>
        <taxon>Badnavirus</taxon>
        <taxon>Badnavirus etainflatheobromae</taxon>
    </lineage>
</organism>
<proteinExistence type="predicted"/>
<name>A0A240FXH3_9VIRU</name>
<protein>
    <submittedName>
        <fullName evidence="1">ORFY</fullName>
    </submittedName>
</protein>
<dbReference type="EMBL" id="KX592571">
    <property type="protein sequence ID" value="ASG91837.1"/>
    <property type="molecule type" value="Genomic_DNA"/>
</dbReference>
<evidence type="ECO:0000313" key="1">
    <source>
        <dbReference type="EMBL" id="ASG91837.1"/>
    </source>
</evidence>
<reference evidence="1" key="1">
    <citation type="journal article" date="2017" name="Virol. J.">
        <title>The proposed new species, cacao red vein virus, and three previously recognized badnavirus species are associated with cacao swollen shoot disease.</title>
        <authorList>
            <person name="Chingandu N."/>
            <person name="Kouakou K."/>
            <person name="Aka R."/>
            <person name="Ameyaw G."/>
            <person name="Gutierrez O.A."/>
            <person name="Herrmann H.W."/>
            <person name="Brown J.K."/>
        </authorList>
    </citation>
    <scope>NUCLEOTIDE SEQUENCE</scope>
    <source>
        <strain evidence="1">GH67</strain>
    </source>
</reference>
<sequence>MEPVPRGSQARNAATIPSTQLSGSTYPYSLAYDGLLQQRQNTITYGTLPLSLERNITEQLFRLEEKAAQEALRALHDLQGILHHKSAYLAASATRDNWAQDRLPTTQQGSENLDYYASAIATIIERVVQP</sequence>
<accession>A0A240FXH3</accession>